<evidence type="ECO:0000256" key="6">
    <source>
        <dbReference type="SAM" id="Phobius"/>
    </source>
</evidence>
<comment type="caution">
    <text evidence="7">The sequence shown here is derived from an EMBL/GenBank/DDBJ whole genome shotgun (WGS) entry which is preliminary data.</text>
</comment>
<reference evidence="7" key="1">
    <citation type="submission" date="2020-07" db="EMBL/GenBank/DDBJ databases">
        <title>Genome sequence and genetic diversity analysis of an under-domesticated orphan crop, white fonio (Digitaria exilis).</title>
        <authorList>
            <person name="Bennetzen J.L."/>
            <person name="Chen S."/>
            <person name="Ma X."/>
            <person name="Wang X."/>
            <person name="Yssel A.E.J."/>
            <person name="Chaluvadi S.R."/>
            <person name="Johnson M."/>
            <person name="Gangashetty P."/>
            <person name="Hamidou F."/>
            <person name="Sanogo M.D."/>
            <person name="Zwaenepoel A."/>
            <person name="Wallace J."/>
            <person name="Van De Peer Y."/>
            <person name="Van Deynze A."/>
        </authorList>
    </citation>
    <scope>NUCLEOTIDE SEQUENCE</scope>
    <source>
        <tissue evidence="7">Leaves</tissue>
    </source>
</reference>
<evidence type="ECO:0000256" key="3">
    <source>
        <dbReference type="ARBA" id="ARBA00022692"/>
    </source>
</evidence>
<name>A0A835B6M3_9POAL</name>
<keyword evidence="3 6" id="KW-0812">Transmembrane</keyword>
<feature type="transmembrane region" description="Helical" evidence="6">
    <location>
        <begin position="12"/>
        <end position="29"/>
    </location>
</feature>
<dbReference type="Gene3D" id="1.20.1250.20">
    <property type="entry name" value="MFS general substrate transporter like domains"/>
    <property type="match status" value="2"/>
</dbReference>
<accession>A0A835B6M3</accession>
<evidence type="ECO:0000313" key="7">
    <source>
        <dbReference type="EMBL" id="KAF8689296.1"/>
    </source>
</evidence>
<dbReference type="PANTHER" id="PTHR11654">
    <property type="entry name" value="OLIGOPEPTIDE TRANSPORTER-RELATED"/>
    <property type="match status" value="1"/>
</dbReference>
<dbReference type="EMBL" id="JACEFO010002022">
    <property type="protein sequence ID" value="KAF8689296.1"/>
    <property type="molecule type" value="Genomic_DNA"/>
</dbReference>
<dbReference type="GO" id="GO:0016020">
    <property type="term" value="C:membrane"/>
    <property type="evidence" value="ECO:0007669"/>
    <property type="project" value="UniProtKB-SubCell"/>
</dbReference>
<evidence type="ECO:0000256" key="5">
    <source>
        <dbReference type="ARBA" id="ARBA00023136"/>
    </source>
</evidence>
<feature type="transmembrane region" description="Helical" evidence="6">
    <location>
        <begin position="443"/>
        <end position="464"/>
    </location>
</feature>
<evidence type="ECO:0000256" key="2">
    <source>
        <dbReference type="ARBA" id="ARBA00005982"/>
    </source>
</evidence>
<feature type="transmembrane region" description="Helical" evidence="6">
    <location>
        <begin position="41"/>
        <end position="62"/>
    </location>
</feature>
<dbReference type="Proteomes" id="UP000636709">
    <property type="component" value="Unassembled WGS sequence"/>
</dbReference>
<feature type="transmembrane region" description="Helical" evidence="6">
    <location>
        <begin position="87"/>
        <end position="111"/>
    </location>
</feature>
<feature type="transmembrane region" description="Helical" evidence="6">
    <location>
        <begin position="489"/>
        <end position="508"/>
    </location>
</feature>
<comment type="similarity">
    <text evidence="2">Belongs to the major facilitator superfamily. Proton-dependent oligopeptide transporter (POT/PTR) (TC 2.A.17) family.</text>
</comment>
<evidence type="ECO:0000256" key="1">
    <source>
        <dbReference type="ARBA" id="ARBA00004141"/>
    </source>
</evidence>
<keyword evidence="5 6" id="KW-0472">Membrane</keyword>
<evidence type="ECO:0000256" key="4">
    <source>
        <dbReference type="ARBA" id="ARBA00022989"/>
    </source>
</evidence>
<dbReference type="GO" id="GO:0022857">
    <property type="term" value="F:transmembrane transporter activity"/>
    <property type="evidence" value="ECO:0007669"/>
    <property type="project" value="InterPro"/>
</dbReference>
<feature type="transmembrane region" description="Helical" evidence="6">
    <location>
        <begin position="284"/>
        <end position="305"/>
    </location>
</feature>
<feature type="transmembrane region" description="Helical" evidence="6">
    <location>
        <begin position="412"/>
        <end position="431"/>
    </location>
</feature>
<dbReference type="InterPro" id="IPR000109">
    <property type="entry name" value="POT_fam"/>
</dbReference>
<feature type="transmembrane region" description="Helical" evidence="6">
    <location>
        <begin position="361"/>
        <end position="381"/>
    </location>
</feature>
<dbReference type="Pfam" id="PF00854">
    <property type="entry name" value="PTR2"/>
    <property type="match status" value="2"/>
</dbReference>
<feature type="transmembrane region" description="Helical" evidence="6">
    <location>
        <begin position="317"/>
        <end position="340"/>
    </location>
</feature>
<keyword evidence="8" id="KW-1185">Reference proteome</keyword>
<comment type="subcellular location">
    <subcellularLocation>
        <location evidence="1">Membrane</location>
        <topology evidence="1">Multi-pass membrane protein</topology>
    </subcellularLocation>
</comment>
<evidence type="ECO:0000313" key="8">
    <source>
        <dbReference type="Proteomes" id="UP000636709"/>
    </source>
</evidence>
<dbReference type="InterPro" id="IPR036259">
    <property type="entry name" value="MFS_trans_sf"/>
</dbReference>
<sequence length="526" mass="58131">MNIMWQAPQYFFVGVAKVFSVVGFIEFAYEQSPDAMRSLCQACSLIMVTLGSYLVSVMLMFIDSITEGRGSQGWIPENMNEGRLDKLFWLMAGLQLLNLLAFGYCSMSLAAARRAAVSVRHCAGVQQHIADSEERWSAPLCAGSSALLVPGRREEMAFTGDTSYGFGMEVGDGAPVAECSLAVISKDDTPAESAFHHSVVFPCSQQVASFAVLWRIMVLGQTCCKFNIYGTFLYLCNKLEFVAFRFFDRAATIIDSDKTSGNMPSPWKLCTVTQVEELKILARMLPVLLAGIIFNTAEAFFPLFVEQGQVMDNNINGFSIPPATLTTFNCLCILILAPSYNKVLVPILSRITGMKRGLSELQRIGVGMVFAMLSLISAALVEMVRLDMAKKRGLVHHNSVVPVKIMWQGPQYIFVGVAKVFTVVGFIEFAYEQSPDAMRSLCQACSLIMITLGSYLVSITLKFINSVTGERGSHGWIPENLNEGRLDQFFWLMAGLQLLNVLAFVYCATRYKRKLATYGVLLQDCA</sequence>
<dbReference type="AlphaFoldDB" id="A0A835B6M3"/>
<keyword evidence="4 6" id="KW-1133">Transmembrane helix</keyword>
<dbReference type="OrthoDB" id="8904098at2759"/>
<protein>
    <submittedName>
        <fullName evidence="7">Uncharacterized protein</fullName>
    </submittedName>
</protein>
<proteinExistence type="inferred from homology"/>
<gene>
    <name evidence="7" type="ORF">HU200_042090</name>
</gene>
<organism evidence="7 8">
    <name type="scientific">Digitaria exilis</name>
    <dbReference type="NCBI Taxonomy" id="1010633"/>
    <lineage>
        <taxon>Eukaryota</taxon>
        <taxon>Viridiplantae</taxon>
        <taxon>Streptophyta</taxon>
        <taxon>Embryophyta</taxon>
        <taxon>Tracheophyta</taxon>
        <taxon>Spermatophyta</taxon>
        <taxon>Magnoliopsida</taxon>
        <taxon>Liliopsida</taxon>
        <taxon>Poales</taxon>
        <taxon>Poaceae</taxon>
        <taxon>PACMAD clade</taxon>
        <taxon>Panicoideae</taxon>
        <taxon>Panicodae</taxon>
        <taxon>Paniceae</taxon>
        <taxon>Anthephorinae</taxon>
        <taxon>Digitaria</taxon>
    </lineage>
</organism>